<keyword evidence="1" id="KW-0732">Signal</keyword>
<accession>A0ABT8PED3</accession>
<dbReference type="PANTHER" id="PTHR33420">
    <property type="entry name" value="FIMBRIAL SUBUNIT ELFA-RELATED"/>
    <property type="match status" value="1"/>
</dbReference>
<reference evidence="3" key="1">
    <citation type="submission" date="2023-07" db="EMBL/GenBank/DDBJ databases">
        <title>A collection of bacterial strains from the Burkholderia cepacia Research Laboratory and Repository.</title>
        <authorList>
            <person name="Lipuma J."/>
            <person name="Spilker T."/>
            <person name="Caverly L."/>
        </authorList>
    </citation>
    <scope>NUCLEOTIDE SEQUENCE</scope>
    <source>
        <strain evidence="3">AU42020</strain>
    </source>
</reference>
<dbReference type="Pfam" id="PF00419">
    <property type="entry name" value="Fimbrial"/>
    <property type="match status" value="1"/>
</dbReference>
<organism evidence="3 4">
    <name type="scientific">Burkholderia metallica</name>
    <dbReference type="NCBI Taxonomy" id="488729"/>
    <lineage>
        <taxon>Bacteria</taxon>
        <taxon>Pseudomonadati</taxon>
        <taxon>Pseudomonadota</taxon>
        <taxon>Betaproteobacteria</taxon>
        <taxon>Burkholderiales</taxon>
        <taxon>Burkholderiaceae</taxon>
        <taxon>Burkholderia</taxon>
        <taxon>Burkholderia cepacia complex</taxon>
    </lineage>
</organism>
<dbReference type="InterPro" id="IPR000259">
    <property type="entry name" value="Adhesion_dom_fimbrial"/>
</dbReference>
<dbReference type="Proteomes" id="UP001171606">
    <property type="component" value="Unassembled WGS sequence"/>
</dbReference>
<dbReference type="InterPro" id="IPR008966">
    <property type="entry name" value="Adhesion_dom_sf"/>
</dbReference>
<comment type="caution">
    <text evidence="3">The sequence shown here is derived from an EMBL/GenBank/DDBJ whole genome shotgun (WGS) entry which is preliminary data.</text>
</comment>
<evidence type="ECO:0000313" key="3">
    <source>
        <dbReference type="EMBL" id="MDN7933463.1"/>
    </source>
</evidence>
<dbReference type="EMBL" id="JAUJSQ010000007">
    <property type="protein sequence ID" value="MDN7933463.1"/>
    <property type="molecule type" value="Genomic_DNA"/>
</dbReference>
<keyword evidence="4" id="KW-1185">Reference proteome</keyword>
<proteinExistence type="predicted"/>
<feature type="domain" description="Fimbrial-type adhesion" evidence="2">
    <location>
        <begin position="48"/>
        <end position="185"/>
    </location>
</feature>
<protein>
    <submittedName>
        <fullName evidence="3">Fimbrial protein</fullName>
    </submittedName>
</protein>
<dbReference type="RefSeq" id="WP_301756053.1">
    <property type="nucleotide sequence ID" value="NZ_JAUJSQ010000007.1"/>
</dbReference>
<evidence type="ECO:0000259" key="2">
    <source>
        <dbReference type="Pfam" id="PF00419"/>
    </source>
</evidence>
<dbReference type="InterPro" id="IPR050263">
    <property type="entry name" value="Bact_Fimbrial_Adh_Pro"/>
</dbReference>
<evidence type="ECO:0000313" key="4">
    <source>
        <dbReference type="Proteomes" id="UP001171606"/>
    </source>
</evidence>
<gene>
    <name evidence="3" type="ORF">QZM52_19425</name>
</gene>
<evidence type="ECO:0000256" key="1">
    <source>
        <dbReference type="ARBA" id="ARBA00022729"/>
    </source>
</evidence>
<name>A0ABT8PED3_9BURK</name>
<dbReference type="PANTHER" id="PTHR33420:SF3">
    <property type="entry name" value="FIMBRIAL SUBUNIT ELFA"/>
    <property type="match status" value="1"/>
</dbReference>
<dbReference type="InterPro" id="IPR036937">
    <property type="entry name" value="Adhesion_dom_fimbrial_sf"/>
</dbReference>
<sequence>MQLLRDARTPYNGTLKPFLFNMYFTLRYKSGLFGDSSSIYLATDAEYIAGTCSVQSKTVQLPGAKTTELSGGGSTAHPTPFRLNLSNCPARFNKIGYQLNPLNGEVAGMPGVLAPRSDSTAKGIAIGLIDPATNQPLTFNVSRPTPYNGIAGSYSVPLIAAYRQTDAKVGGGSVNAAVTVLLDYQ</sequence>
<dbReference type="SUPFAM" id="SSF49401">
    <property type="entry name" value="Bacterial adhesins"/>
    <property type="match status" value="1"/>
</dbReference>
<dbReference type="Gene3D" id="2.60.40.1090">
    <property type="entry name" value="Fimbrial-type adhesion domain"/>
    <property type="match status" value="1"/>
</dbReference>